<organism evidence="1 2">
    <name type="scientific">Coprinopsis marcescibilis</name>
    <name type="common">Agaric fungus</name>
    <name type="synonym">Psathyrella marcescibilis</name>
    <dbReference type="NCBI Taxonomy" id="230819"/>
    <lineage>
        <taxon>Eukaryota</taxon>
        <taxon>Fungi</taxon>
        <taxon>Dikarya</taxon>
        <taxon>Basidiomycota</taxon>
        <taxon>Agaricomycotina</taxon>
        <taxon>Agaricomycetes</taxon>
        <taxon>Agaricomycetidae</taxon>
        <taxon>Agaricales</taxon>
        <taxon>Agaricineae</taxon>
        <taxon>Psathyrellaceae</taxon>
        <taxon>Coprinopsis</taxon>
    </lineage>
</organism>
<evidence type="ECO:0000313" key="2">
    <source>
        <dbReference type="Proteomes" id="UP000307440"/>
    </source>
</evidence>
<gene>
    <name evidence="1" type="ORF">FA15DRAFT_709539</name>
</gene>
<keyword evidence="2" id="KW-1185">Reference proteome</keyword>
<name>A0A5C3KG46_COPMA</name>
<reference evidence="1 2" key="1">
    <citation type="journal article" date="2019" name="Nat. Ecol. Evol.">
        <title>Megaphylogeny resolves global patterns of mushroom evolution.</title>
        <authorList>
            <person name="Varga T."/>
            <person name="Krizsan K."/>
            <person name="Foldi C."/>
            <person name="Dima B."/>
            <person name="Sanchez-Garcia M."/>
            <person name="Sanchez-Ramirez S."/>
            <person name="Szollosi G.J."/>
            <person name="Szarkandi J.G."/>
            <person name="Papp V."/>
            <person name="Albert L."/>
            <person name="Andreopoulos W."/>
            <person name="Angelini C."/>
            <person name="Antonin V."/>
            <person name="Barry K.W."/>
            <person name="Bougher N.L."/>
            <person name="Buchanan P."/>
            <person name="Buyck B."/>
            <person name="Bense V."/>
            <person name="Catcheside P."/>
            <person name="Chovatia M."/>
            <person name="Cooper J."/>
            <person name="Damon W."/>
            <person name="Desjardin D."/>
            <person name="Finy P."/>
            <person name="Geml J."/>
            <person name="Haridas S."/>
            <person name="Hughes K."/>
            <person name="Justo A."/>
            <person name="Karasinski D."/>
            <person name="Kautmanova I."/>
            <person name="Kiss B."/>
            <person name="Kocsube S."/>
            <person name="Kotiranta H."/>
            <person name="LaButti K.M."/>
            <person name="Lechner B.E."/>
            <person name="Liimatainen K."/>
            <person name="Lipzen A."/>
            <person name="Lukacs Z."/>
            <person name="Mihaltcheva S."/>
            <person name="Morgado L.N."/>
            <person name="Niskanen T."/>
            <person name="Noordeloos M.E."/>
            <person name="Ohm R.A."/>
            <person name="Ortiz-Santana B."/>
            <person name="Ovrebo C."/>
            <person name="Racz N."/>
            <person name="Riley R."/>
            <person name="Savchenko A."/>
            <person name="Shiryaev A."/>
            <person name="Soop K."/>
            <person name="Spirin V."/>
            <person name="Szebenyi C."/>
            <person name="Tomsovsky M."/>
            <person name="Tulloss R.E."/>
            <person name="Uehling J."/>
            <person name="Grigoriev I.V."/>
            <person name="Vagvolgyi C."/>
            <person name="Papp T."/>
            <person name="Martin F.M."/>
            <person name="Miettinen O."/>
            <person name="Hibbett D.S."/>
            <person name="Nagy L.G."/>
        </authorList>
    </citation>
    <scope>NUCLEOTIDE SEQUENCE [LARGE SCALE GENOMIC DNA]</scope>
    <source>
        <strain evidence="1 2">CBS 121175</strain>
    </source>
</reference>
<dbReference type="AlphaFoldDB" id="A0A5C3KG46"/>
<proteinExistence type="predicted"/>
<sequence length="147" mass="17600">MSNPTIPLPLAAIDRIIPFCIEKINRNQKPTLPVGYENLSEEQHEDLKDCAFFTQEAIDNQQEEEFLKSVFFRFFVKWRPPNRGLRASREHALMRMQSITAWLSMYYREREFVRPRVSWQLMLSLNPAEWEQLMAPVRQEYVQFCEA</sequence>
<accession>A0A5C3KG46</accession>
<evidence type="ECO:0000313" key="1">
    <source>
        <dbReference type="EMBL" id="TFK18817.1"/>
    </source>
</evidence>
<protein>
    <submittedName>
        <fullName evidence="1">Uncharacterized protein</fullName>
    </submittedName>
</protein>
<dbReference type="EMBL" id="ML210377">
    <property type="protein sequence ID" value="TFK18817.1"/>
    <property type="molecule type" value="Genomic_DNA"/>
</dbReference>
<dbReference type="Proteomes" id="UP000307440">
    <property type="component" value="Unassembled WGS sequence"/>
</dbReference>